<reference evidence="2 3" key="1">
    <citation type="journal article" date="2011" name="Proc. Natl. Acad. Sci. U.S.A.">
        <title>Evolutionary erosion of yeast sex chromosomes by mating-type switching accidents.</title>
        <authorList>
            <person name="Gordon J.L."/>
            <person name="Armisen D."/>
            <person name="Proux-Wera E."/>
            <person name="Oheigeartaigh S.S."/>
            <person name="Byrne K.P."/>
            <person name="Wolfe K.H."/>
        </authorList>
    </citation>
    <scope>NUCLEOTIDE SEQUENCE [LARGE SCALE GENOMIC DNA]</scope>
    <source>
        <strain evidence="3">ATCC 34711 / CBS 6284 / DSM 70876 / NBRC 10599 / NRRL Y-10934 / UCD 77-7</strain>
    </source>
</reference>
<dbReference type="InterPro" id="IPR012340">
    <property type="entry name" value="NA-bd_OB-fold"/>
</dbReference>
<dbReference type="RefSeq" id="XP_004178424.1">
    <property type="nucleotide sequence ID" value="XM_004178376.1"/>
</dbReference>
<dbReference type="Gene3D" id="2.40.50.140">
    <property type="entry name" value="Nucleic acid-binding proteins"/>
    <property type="match status" value="1"/>
</dbReference>
<dbReference type="EMBL" id="HE806317">
    <property type="protein sequence ID" value="CCH58905.1"/>
    <property type="molecule type" value="Genomic_DNA"/>
</dbReference>
<dbReference type="STRING" id="1071380.I2GXQ3"/>
<feature type="region of interest" description="Disordered" evidence="1">
    <location>
        <begin position="800"/>
        <end position="850"/>
    </location>
</feature>
<sequence length="850" mass="96155">MIAIEEVYDRGTKRLVDLQDGVRVEMYGYLKKIIVDEEKYGLVVVPLNACDVEITMSFEEGHPKLVGMVVRLLCKVFHLGSVDESVDVYDKQLCLVRSVFARRGGGRGKYVVEEIDPIEGRELIEGGYECVIRYLQELIQRDEEFPLQRLSGSSAREMGRLLEIVLAKRERLRIPLSGMPTVKPENGMNPLFNRMEEIDSCHDFEETNEVEMIGLPKKRIRVEEGLMQKAIKVLASKKLEATVTLDCRIVRMEPGKFSTLQELEGRVMKLGIVCDTWNGDEVMDLVMYDAVGRIRRLFGATIQDSGTLELYALNRDVSVVITKSKVPGEMGERVYWRVDSIRPRRAGRTEEQEQEQEQEQGHVQEQEQEQEQEHVQENKPLLKNQLITFSQLRAGTDARYYTVIGLLLSCEPDQLPNSKYHKLCFTDFTVNTQGYKQAYLVDNYVISWSKQLNATNSFRVHMYQNFYELFERELQEKWFATLGKGQDGGSLDQLKAANGSNVSSKGIVCEICIKAVLRNNKLNLIGRECRVVTFGAVKEFIGGDEQRRKNVSELYRATVREAPQAGLTRCFKSYSHSFPVVWRARRWCWRRGCCREGVERVERVERKKRVKRVKRVDRHRRSDVIAALRNVGSLLRPVRGSAGSAVYKATARTNCHGIGTALFAILHTQNPTPPRPHATPHPTMTEPDLRDRFKDYHQSVADYNRILGDGQNTAPISATAATAPDTPKQHHGASGQDYLRLLGDMGAPDDHQDEPELRARDTAADTAMLAGSPLATPLASRADSLPPTVATVCSAQCGPTESPALAPPEHSTPAERTPRTMPHELHELHVPPARRPSLLQRVRRSLSRVQ</sequence>
<dbReference type="HOGENOM" id="CLU_335604_0_0_1"/>
<dbReference type="SUPFAM" id="SSF50249">
    <property type="entry name" value="Nucleic acid-binding proteins"/>
    <property type="match status" value="1"/>
</dbReference>
<proteinExistence type="predicted"/>
<dbReference type="KEGG" id="tbl:TBLA_0B00620"/>
<evidence type="ECO:0000313" key="3">
    <source>
        <dbReference type="Proteomes" id="UP000002866"/>
    </source>
</evidence>
<name>I2GXQ3_HENB6</name>
<dbReference type="InParanoid" id="I2GXQ3"/>
<keyword evidence="3" id="KW-1185">Reference proteome</keyword>
<feature type="region of interest" description="Disordered" evidence="1">
    <location>
        <begin position="345"/>
        <end position="376"/>
    </location>
</feature>
<dbReference type="AlphaFoldDB" id="I2GXQ3"/>
<feature type="compositionally biased region" description="Basic residues" evidence="1">
    <location>
        <begin position="841"/>
        <end position="850"/>
    </location>
</feature>
<dbReference type="GeneID" id="14494032"/>
<evidence type="ECO:0000313" key="2">
    <source>
        <dbReference type="EMBL" id="CCH58905.1"/>
    </source>
</evidence>
<feature type="compositionally biased region" description="Basic and acidic residues" evidence="1">
    <location>
        <begin position="359"/>
        <end position="376"/>
    </location>
</feature>
<dbReference type="OrthoDB" id="4067010at2759"/>
<organism evidence="2 3">
    <name type="scientific">Henningerozyma blattae (strain ATCC 34711 / CBS 6284 / DSM 70876 / NBRC 10599 / NRRL Y-10934 / UCD 77-7)</name>
    <name type="common">Yeast</name>
    <name type="synonym">Tetrapisispora blattae</name>
    <dbReference type="NCBI Taxonomy" id="1071380"/>
    <lineage>
        <taxon>Eukaryota</taxon>
        <taxon>Fungi</taxon>
        <taxon>Dikarya</taxon>
        <taxon>Ascomycota</taxon>
        <taxon>Saccharomycotina</taxon>
        <taxon>Saccharomycetes</taxon>
        <taxon>Saccharomycetales</taxon>
        <taxon>Saccharomycetaceae</taxon>
        <taxon>Henningerozyma</taxon>
    </lineage>
</organism>
<feature type="compositionally biased region" description="Low complexity" evidence="1">
    <location>
        <begin position="715"/>
        <end position="726"/>
    </location>
</feature>
<evidence type="ECO:0008006" key="4">
    <source>
        <dbReference type="Google" id="ProtNLM"/>
    </source>
</evidence>
<gene>
    <name evidence="2" type="primary">TBLA0B00620</name>
    <name evidence="2" type="ORF">TBLA_0B00620</name>
</gene>
<accession>I2GXQ3</accession>
<protein>
    <recommendedName>
        <fullName evidence="4">Telomeric single stranded DNA binding POT1/Cdc13 domain-containing protein</fullName>
    </recommendedName>
</protein>
<feature type="region of interest" description="Disordered" evidence="1">
    <location>
        <begin position="715"/>
        <end position="734"/>
    </location>
</feature>
<feature type="compositionally biased region" description="Basic and acidic residues" evidence="1">
    <location>
        <begin position="812"/>
        <end position="829"/>
    </location>
</feature>
<dbReference type="Proteomes" id="UP000002866">
    <property type="component" value="Chromosome 2"/>
</dbReference>
<feature type="region of interest" description="Disordered" evidence="1">
    <location>
        <begin position="668"/>
        <end position="689"/>
    </location>
</feature>
<evidence type="ECO:0000256" key="1">
    <source>
        <dbReference type="SAM" id="MobiDB-lite"/>
    </source>
</evidence>